<keyword evidence="2" id="KW-1185">Reference proteome</keyword>
<organism evidence="1 2">
    <name type="scientific">Amycolatopsis antarctica</name>
    <dbReference type="NCBI Taxonomy" id="1854586"/>
    <lineage>
        <taxon>Bacteria</taxon>
        <taxon>Bacillati</taxon>
        <taxon>Actinomycetota</taxon>
        <taxon>Actinomycetes</taxon>
        <taxon>Pseudonocardiales</taxon>
        <taxon>Pseudonocardiaceae</taxon>
        <taxon>Amycolatopsis</taxon>
    </lineage>
</organism>
<reference evidence="1 2" key="1">
    <citation type="submission" date="2017-07" db="EMBL/GenBank/DDBJ databases">
        <title>Amycolatopsis antarcticus sp. nov., isolated from the surface of an Antarcticus brown macroalga.</title>
        <authorList>
            <person name="Wang J."/>
            <person name="Leiva S."/>
            <person name="Huang J."/>
            <person name="Huang Y."/>
        </authorList>
    </citation>
    <scope>NUCLEOTIDE SEQUENCE [LARGE SCALE GENOMIC DNA]</scope>
    <source>
        <strain evidence="1 2">AU-G6</strain>
    </source>
</reference>
<dbReference type="EMBL" id="NKYE01000014">
    <property type="protein sequence ID" value="OZM71214.1"/>
    <property type="molecule type" value="Genomic_DNA"/>
</dbReference>
<dbReference type="OrthoDB" id="614750at2"/>
<accession>A0A263CYH8</accession>
<comment type="caution">
    <text evidence="1">The sequence shown here is derived from an EMBL/GenBank/DDBJ whole genome shotgun (WGS) entry which is preliminary data.</text>
</comment>
<name>A0A263CYH8_9PSEU</name>
<proteinExistence type="predicted"/>
<dbReference type="Proteomes" id="UP000242444">
    <property type="component" value="Unassembled WGS sequence"/>
</dbReference>
<dbReference type="AlphaFoldDB" id="A0A263CYH8"/>
<evidence type="ECO:0000313" key="2">
    <source>
        <dbReference type="Proteomes" id="UP000242444"/>
    </source>
</evidence>
<protein>
    <submittedName>
        <fullName evidence="1">Uncharacterized protein</fullName>
    </submittedName>
</protein>
<dbReference type="InParanoid" id="A0A263CYH8"/>
<evidence type="ECO:0000313" key="1">
    <source>
        <dbReference type="EMBL" id="OZM71214.1"/>
    </source>
</evidence>
<sequence>MINTAGADVVENGKIFGPQRVGSGRVNAKSAVDNQVPAYVQDDPGGVSASFGVVKAAGPVNLSKTIKMANKGTAAAEYAVAYEDVTPSPGVRSGR</sequence>
<gene>
    <name evidence="1" type="ORF">CFN78_20640</name>
</gene>